<organism evidence="3 4">
    <name type="scientific">Diaphorina citri</name>
    <name type="common">Asian citrus psyllid</name>
    <dbReference type="NCBI Taxonomy" id="121845"/>
    <lineage>
        <taxon>Eukaryota</taxon>
        <taxon>Metazoa</taxon>
        <taxon>Ecdysozoa</taxon>
        <taxon>Arthropoda</taxon>
        <taxon>Hexapoda</taxon>
        <taxon>Insecta</taxon>
        <taxon>Pterygota</taxon>
        <taxon>Neoptera</taxon>
        <taxon>Paraneoptera</taxon>
        <taxon>Hemiptera</taxon>
        <taxon>Sternorrhyncha</taxon>
        <taxon>Psylloidea</taxon>
        <taxon>Psyllidae</taxon>
        <taxon>Diaphorininae</taxon>
        <taxon>Diaphorina</taxon>
    </lineage>
</organism>
<keyword evidence="2" id="KW-0732">Signal</keyword>
<feature type="compositionally biased region" description="Basic and acidic residues" evidence="1">
    <location>
        <begin position="344"/>
        <end position="354"/>
    </location>
</feature>
<gene>
    <name evidence="4" type="primary">LOC103519527</name>
</gene>
<feature type="compositionally biased region" description="Acidic residues" evidence="1">
    <location>
        <begin position="152"/>
        <end position="163"/>
    </location>
</feature>
<feature type="compositionally biased region" description="Basic and acidic residues" evidence="1">
    <location>
        <begin position="206"/>
        <end position="226"/>
    </location>
</feature>
<feature type="compositionally biased region" description="Polar residues" evidence="1">
    <location>
        <begin position="257"/>
        <end position="266"/>
    </location>
</feature>
<feature type="compositionally biased region" description="Polar residues" evidence="1">
    <location>
        <begin position="311"/>
        <end position="327"/>
    </location>
</feature>
<dbReference type="STRING" id="121845.A0A3Q0JEG1"/>
<evidence type="ECO:0000256" key="2">
    <source>
        <dbReference type="SAM" id="SignalP"/>
    </source>
</evidence>
<feature type="chain" id="PRO_5018241206" evidence="2">
    <location>
        <begin position="21"/>
        <end position="387"/>
    </location>
</feature>
<feature type="compositionally biased region" description="Low complexity" evidence="1">
    <location>
        <begin position="59"/>
        <end position="76"/>
    </location>
</feature>
<dbReference type="GeneID" id="103519527"/>
<evidence type="ECO:0000313" key="4">
    <source>
        <dbReference type="RefSeq" id="XP_026686794.1"/>
    </source>
</evidence>
<dbReference type="PaxDb" id="121845-A0A3Q0JEG1"/>
<reference evidence="4" key="1">
    <citation type="submission" date="2025-08" db="UniProtKB">
        <authorList>
            <consortium name="RefSeq"/>
        </authorList>
    </citation>
    <scope>IDENTIFICATION</scope>
</reference>
<evidence type="ECO:0000256" key="1">
    <source>
        <dbReference type="SAM" id="MobiDB-lite"/>
    </source>
</evidence>
<feature type="compositionally biased region" description="Basic and acidic residues" evidence="1">
    <location>
        <begin position="139"/>
        <end position="151"/>
    </location>
</feature>
<evidence type="ECO:0000313" key="3">
    <source>
        <dbReference type="Proteomes" id="UP000079169"/>
    </source>
</evidence>
<feature type="compositionally biased region" description="Polar residues" evidence="1">
    <location>
        <begin position="355"/>
        <end position="365"/>
    </location>
</feature>
<feature type="region of interest" description="Disordered" evidence="1">
    <location>
        <begin position="48"/>
        <end position="84"/>
    </location>
</feature>
<dbReference type="Proteomes" id="UP000079169">
    <property type="component" value="Unplaced"/>
</dbReference>
<accession>A0A3Q0JEG1</accession>
<dbReference type="RefSeq" id="XP_026686794.1">
    <property type="nucleotide sequence ID" value="XM_026830993.1"/>
</dbReference>
<keyword evidence="3" id="KW-1185">Reference proteome</keyword>
<dbReference type="AlphaFoldDB" id="A0A3Q0JEG1"/>
<protein>
    <submittedName>
        <fullName evidence="4">Uncharacterized protein LOC103519527 isoform X2</fullName>
    </submittedName>
</protein>
<feature type="region of interest" description="Disordered" evidence="1">
    <location>
        <begin position="290"/>
        <end position="387"/>
    </location>
</feature>
<proteinExistence type="predicted"/>
<feature type="signal peptide" evidence="2">
    <location>
        <begin position="1"/>
        <end position="20"/>
    </location>
</feature>
<name>A0A3Q0JEG1_DIACI</name>
<feature type="region of interest" description="Disordered" evidence="1">
    <location>
        <begin position="126"/>
        <end position="274"/>
    </location>
</feature>
<sequence>MKLYLPLSITVLLYISSGAAQKVRGLKGEVELITEPRPGDEFVQIHTTNGEQTPTKFLKPSSSRFGGSPSSYSKSRGLPGSERDVPIIPAKDKRLLRFSANHDSDVESDESADEMNVSIVDEGKTGFELKNADEDEKEILEHKIEPISDKQDSEEDLFEEEHEQQEKHNIDNVSLYMESKSGVQKSDAIEENDESPVKQLSTSKPLLEKPRDKHADKKSSSDKKYDILTFNKQKGSKQKYEENFDFVDSPFEDKLVSSGTSQTSRINVKKGPNGQDYEYEYVYYYYYDDPSDDPAGQKAQPAADAPKRQNSRVTTTPAPIQTSWRQQTTVTTTPEPAPIPARAENPRTRGRPSENTRYTVSSSNLDLDLPTEKISNELLPAVTTPSR</sequence>